<dbReference type="CDD" id="cd02199">
    <property type="entry name" value="YjgF_YER057c_UK114_like_1"/>
    <property type="match status" value="1"/>
</dbReference>
<organism evidence="2 3">
    <name type="scientific">Falsiroseomonas frigidaquae</name>
    <dbReference type="NCBI Taxonomy" id="487318"/>
    <lineage>
        <taxon>Bacteria</taxon>
        <taxon>Pseudomonadati</taxon>
        <taxon>Pseudomonadota</taxon>
        <taxon>Alphaproteobacteria</taxon>
        <taxon>Acetobacterales</taxon>
        <taxon>Roseomonadaceae</taxon>
        <taxon>Falsiroseomonas</taxon>
    </lineage>
</organism>
<sequence>MSAESRLIELGLDLPPSPKPMGNYVPWRIGGGLLFLSGVGPRRADGSSITGLVGADLDVQQGYEAARLCGINLLANMRDALGSLDRVDTILKVLGMVRAVPDFGHQPEVINGCTDLFVEVFGEAGRPARSAVGLASLPRGIAVEIEAVVLLKSAP</sequence>
<dbReference type="PANTHER" id="PTHR43760">
    <property type="entry name" value="ENDORIBONUCLEASE-RELATED"/>
    <property type="match status" value="1"/>
</dbReference>
<reference evidence="2 3" key="1">
    <citation type="submission" date="2020-03" db="EMBL/GenBank/DDBJ databases">
        <title>Roseomonas selenitidurans sp. nov. isolated from soil.</title>
        <authorList>
            <person name="Liu H."/>
        </authorList>
    </citation>
    <scope>NUCLEOTIDE SEQUENCE [LARGE SCALE GENOMIC DNA]</scope>
    <source>
        <strain evidence="2 3">JCM 15073</strain>
    </source>
</reference>
<evidence type="ECO:0000313" key="3">
    <source>
        <dbReference type="Proteomes" id="UP000765160"/>
    </source>
</evidence>
<proteinExistence type="predicted"/>
<protein>
    <submittedName>
        <fullName evidence="2">RidA family protein</fullName>
    </submittedName>
</protein>
<dbReference type="PROSITE" id="PS01094">
    <property type="entry name" value="UPF0076"/>
    <property type="match status" value="1"/>
</dbReference>
<dbReference type="PANTHER" id="PTHR43760:SF1">
    <property type="entry name" value="ENDORIBONUCLEASE L-PSP_CHORISMATE MUTASE-LIKE DOMAIN-CONTAINING PROTEIN"/>
    <property type="match status" value="1"/>
</dbReference>
<comment type="caution">
    <text evidence="2">The sequence shown here is derived from an EMBL/GenBank/DDBJ whole genome shotgun (WGS) entry which is preliminary data.</text>
</comment>
<dbReference type="SUPFAM" id="SSF55298">
    <property type="entry name" value="YjgF-like"/>
    <property type="match status" value="1"/>
</dbReference>
<evidence type="ECO:0000259" key="1">
    <source>
        <dbReference type="Pfam" id="PF14588"/>
    </source>
</evidence>
<name>A0ABX1F6J7_9PROT</name>
<gene>
    <name evidence="2" type="ORF">HB662_24710</name>
</gene>
<accession>A0ABX1F6J7</accession>
<dbReference type="Pfam" id="PF14588">
    <property type="entry name" value="YjgF_endoribonc"/>
    <property type="match status" value="1"/>
</dbReference>
<evidence type="ECO:0000313" key="2">
    <source>
        <dbReference type="EMBL" id="NKE48002.1"/>
    </source>
</evidence>
<dbReference type="EMBL" id="JAAVTX010000007">
    <property type="protein sequence ID" value="NKE48002.1"/>
    <property type="molecule type" value="Genomic_DNA"/>
</dbReference>
<dbReference type="Gene3D" id="3.30.1330.40">
    <property type="entry name" value="RutC-like"/>
    <property type="match status" value="1"/>
</dbReference>
<dbReference type="InterPro" id="IPR019897">
    <property type="entry name" value="RidA_CS"/>
</dbReference>
<dbReference type="Proteomes" id="UP000765160">
    <property type="component" value="Unassembled WGS sequence"/>
</dbReference>
<keyword evidence="3" id="KW-1185">Reference proteome</keyword>
<dbReference type="InterPro" id="IPR013813">
    <property type="entry name" value="Endoribo_LPSP/chorism_mut-like"/>
</dbReference>
<dbReference type="InterPro" id="IPR035959">
    <property type="entry name" value="RutC-like_sf"/>
</dbReference>
<dbReference type="RefSeq" id="WP_168053882.1">
    <property type="nucleotide sequence ID" value="NZ_JAATJR010000007.1"/>
</dbReference>
<feature type="domain" description="Endoribonuclease L-PSP/chorismate mutase-like" evidence="1">
    <location>
        <begin position="4"/>
        <end position="130"/>
    </location>
</feature>